<keyword evidence="4" id="KW-1185">Reference proteome</keyword>
<dbReference type="EMBL" id="CP066775">
    <property type="protein sequence ID" value="QQL48618.1"/>
    <property type="molecule type" value="Genomic_DNA"/>
</dbReference>
<dbReference type="InterPro" id="IPR001920">
    <property type="entry name" value="Asp/Glu_race"/>
</dbReference>
<dbReference type="GO" id="GO:0047661">
    <property type="term" value="F:amino-acid racemase activity"/>
    <property type="evidence" value="ECO:0007669"/>
    <property type="project" value="InterPro"/>
</dbReference>
<sequence length="229" mass="24786">MKAIGLIGGMSWESSAIYYRIINERTKEKLGGLHSAKSIMYTVDFEEIAKLQQSGDWDTIGELMSEAAMNLQKGGADFVLICCNTQYKVAAEIESAMDIPLIHIGDVTADAVVALGIDKVGLLGTKYTMEQDFISNRFVNKGIDVITPDEAGRKIIQDTIYTELAKGIINPESLAKCVGVINELKSRGAKGIILGCTELGMLITPESVDLPLFDTTVIHAEKAVELALS</sequence>
<dbReference type="PANTHER" id="PTHR21198">
    <property type="entry name" value="GLUTAMATE RACEMASE"/>
    <property type="match status" value="1"/>
</dbReference>
<evidence type="ECO:0000313" key="4">
    <source>
        <dbReference type="Proteomes" id="UP000429232"/>
    </source>
</evidence>
<organism evidence="3 4">
    <name type="scientific">Mucilaginibacter ginkgonis</name>
    <dbReference type="NCBI Taxonomy" id="2682091"/>
    <lineage>
        <taxon>Bacteria</taxon>
        <taxon>Pseudomonadati</taxon>
        <taxon>Bacteroidota</taxon>
        <taxon>Sphingobacteriia</taxon>
        <taxon>Sphingobacteriales</taxon>
        <taxon>Sphingobacteriaceae</taxon>
        <taxon>Mucilaginibacter</taxon>
    </lineage>
</organism>
<dbReference type="SUPFAM" id="SSF53681">
    <property type="entry name" value="Aspartate/glutamate racemase"/>
    <property type="match status" value="2"/>
</dbReference>
<reference evidence="3 4" key="1">
    <citation type="submission" date="2020-12" db="EMBL/GenBank/DDBJ databases">
        <title>HMF7856_wgs.fasta genome submission.</title>
        <authorList>
            <person name="Kang H."/>
            <person name="Kim H."/>
            <person name="Joh K."/>
        </authorList>
    </citation>
    <scope>NUCLEOTIDE SEQUENCE [LARGE SCALE GENOMIC DNA]</scope>
    <source>
        <strain evidence="3 4">HMF7856</strain>
    </source>
</reference>
<gene>
    <name evidence="3" type="ORF">GO620_010525</name>
</gene>
<dbReference type="Proteomes" id="UP000429232">
    <property type="component" value="Chromosome"/>
</dbReference>
<name>A0A6I4I3Q5_9SPHI</name>
<dbReference type="AlphaFoldDB" id="A0A6I4I3Q5"/>
<dbReference type="Gene3D" id="3.40.50.1860">
    <property type="match status" value="2"/>
</dbReference>
<evidence type="ECO:0000256" key="2">
    <source>
        <dbReference type="ARBA" id="ARBA00023235"/>
    </source>
</evidence>
<accession>A0A6I4I3Q5</accession>
<dbReference type="KEGG" id="mgik:GO620_010525"/>
<protein>
    <submittedName>
        <fullName evidence="3">Aspartate/glutamate racemase family protein</fullName>
    </submittedName>
</protein>
<evidence type="ECO:0000313" key="3">
    <source>
        <dbReference type="EMBL" id="QQL48618.1"/>
    </source>
</evidence>
<comment type="similarity">
    <text evidence="1">Belongs to the aspartate/glutamate racemases family.</text>
</comment>
<evidence type="ECO:0000256" key="1">
    <source>
        <dbReference type="ARBA" id="ARBA00007847"/>
    </source>
</evidence>
<keyword evidence="2" id="KW-0413">Isomerase</keyword>
<dbReference type="RefSeq" id="WP_157525277.1">
    <property type="nucleotide sequence ID" value="NZ_CP066775.1"/>
</dbReference>
<dbReference type="Pfam" id="PF01177">
    <property type="entry name" value="Asp_Glu_race"/>
    <property type="match status" value="1"/>
</dbReference>
<dbReference type="NCBIfam" id="TIGR00035">
    <property type="entry name" value="asp_race"/>
    <property type="match status" value="1"/>
</dbReference>
<proteinExistence type="inferred from homology"/>
<dbReference type="PANTHER" id="PTHR21198:SF7">
    <property type="entry name" value="ASPARTATE-GLUTAMATE RACEMASE FAMILY"/>
    <property type="match status" value="1"/>
</dbReference>
<dbReference type="InterPro" id="IPR015942">
    <property type="entry name" value="Asp/Glu/hydantoin_racemase"/>
</dbReference>
<dbReference type="InterPro" id="IPR004380">
    <property type="entry name" value="Asp_race"/>
</dbReference>